<reference evidence="4" key="1">
    <citation type="submission" date="2016-05" db="EMBL/GenBank/DDBJ databases">
        <authorList>
            <person name="Baek K."/>
            <person name="Yang S.-J."/>
        </authorList>
    </citation>
    <scope>NUCLEOTIDE SEQUENCE [LARGE SCALE GENOMIC DNA]</scope>
    <source>
        <strain evidence="4">ST58-10</strain>
    </source>
</reference>
<dbReference type="GO" id="GO:0003676">
    <property type="term" value="F:nucleic acid binding"/>
    <property type="evidence" value="ECO:0007669"/>
    <property type="project" value="InterPro"/>
</dbReference>
<dbReference type="NCBIfam" id="TIGR00252">
    <property type="entry name" value="YraN family protein"/>
    <property type="match status" value="1"/>
</dbReference>
<dbReference type="EMBL" id="CP015839">
    <property type="protein sequence ID" value="ANG61942.1"/>
    <property type="molecule type" value="Genomic_DNA"/>
</dbReference>
<keyword evidence="4" id="KW-1185">Reference proteome</keyword>
<sequence length="119" mass="13601">MNRRASGQLAEDQALHWLEQQGLVLLTRNYHCRLGEIDLIMQHADCLVFVEVRKRGRSSLASAAASVDARKQQKIILTANHYLSQYPQRATQPCRFDVIAFESDSPTATPLWYKDAFRP</sequence>
<dbReference type="KEGG" id="mars:A8C75_05205"/>
<dbReference type="STRING" id="1821621.A8C75_05205"/>
<evidence type="ECO:0000313" key="3">
    <source>
        <dbReference type="EMBL" id="ANG61942.1"/>
    </source>
</evidence>
<dbReference type="OrthoDB" id="9794876at2"/>
<dbReference type="AlphaFoldDB" id="A0A1A9EVW0"/>
<dbReference type="PANTHER" id="PTHR34039">
    <property type="entry name" value="UPF0102 PROTEIN YRAN"/>
    <property type="match status" value="1"/>
</dbReference>
<dbReference type="Pfam" id="PF02021">
    <property type="entry name" value="UPF0102"/>
    <property type="match status" value="1"/>
</dbReference>
<gene>
    <name evidence="3" type="ORF">A8C75_05205</name>
</gene>
<dbReference type="Proteomes" id="UP000078070">
    <property type="component" value="Chromosome"/>
</dbReference>
<evidence type="ECO:0000256" key="1">
    <source>
        <dbReference type="ARBA" id="ARBA00006738"/>
    </source>
</evidence>
<evidence type="ECO:0000256" key="2">
    <source>
        <dbReference type="HAMAP-Rule" id="MF_00048"/>
    </source>
</evidence>
<dbReference type="Gene3D" id="3.40.1350.10">
    <property type="match status" value="1"/>
</dbReference>
<dbReference type="InterPro" id="IPR003509">
    <property type="entry name" value="UPF0102_YraN-like"/>
</dbReference>
<dbReference type="PANTHER" id="PTHR34039:SF1">
    <property type="entry name" value="UPF0102 PROTEIN YRAN"/>
    <property type="match status" value="1"/>
</dbReference>
<dbReference type="SUPFAM" id="SSF52980">
    <property type="entry name" value="Restriction endonuclease-like"/>
    <property type="match status" value="1"/>
</dbReference>
<accession>A0A1A9EVW0</accession>
<organism evidence="3 4">
    <name type="scientific">Marinobacterium aestuarii</name>
    <dbReference type="NCBI Taxonomy" id="1821621"/>
    <lineage>
        <taxon>Bacteria</taxon>
        <taxon>Pseudomonadati</taxon>
        <taxon>Pseudomonadota</taxon>
        <taxon>Gammaproteobacteria</taxon>
        <taxon>Oceanospirillales</taxon>
        <taxon>Oceanospirillaceae</taxon>
        <taxon>Marinobacterium</taxon>
    </lineage>
</organism>
<dbReference type="HAMAP" id="MF_00048">
    <property type="entry name" value="UPF0102"/>
    <property type="match status" value="1"/>
</dbReference>
<evidence type="ECO:0000313" key="4">
    <source>
        <dbReference type="Proteomes" id="UP000078070"/>
    </source>
</evidence>
<dbReference type="NCBIfam" id="NF009150">
    <property type="entry name" value="PRK12497.1-3"/>
    <property type="match status" value="1"/>
</dbReference>
<reference evidence="3 4" key="2">
    <citation type="journal article" date="2018" name="Int. J. Syst. Evol. Microbiol.">
        <title>Marinobacterium aestuarii sp. nov., a benzene-degrading marine bacterium isolated from estuary sediment.</title>
        <authorList>
            <person name="Bae S.S."/>
            <person name="Jung J."/>
            <person name="Chung D."/>
            <person name="Baek K."/>
        </authorList>
    </citation>
    <scope>NUCLEOTIDE SEQUENCE [LARGE SCALE GENOMIC DNA]</scope>
    <source>
        <strain evidence="3 4">ST58-10</strain>
    </source>
</reference>
<protein>
    <recommendedName>
        <fullName evidence="2">UPF0102 protein A8C75_05205</fullName>
    </recommendedName>
</protein>
<proteinExistence type="inferred from homology"/>
<comment type="similarity">
    <text evidence="1 2">Belongs to the UPF0102 family.</text>
</comment>
<dbReference type="InterPro" id="IPR011335">
    <property type="entry name" value="Restrct_endonuc-II-like"/>
</dbReference>
<name>A0A1A9EVW0_9GAMM</name>
<dbReference type="RefSeq" id="WP_067379086.1">
    <property type="nucleotide sequence ID" value="NZ_CP015839.1"/>
</dbReference>
<dbReference type="InterPro" id="IPR011856">
    <property type="entry name" value="tRNA_endonuc-like_dom_sf"/>
</dbReference>